<evidence type="ECO:0000313" key="3">
    <source>
        <dbReference type="EMBL" id="CAE0413630.1"/>
    </source>
</evidence>
<reference evidence="3" key="1">
    <citation type="submission" date="2021-01" db="EMBL/GenBank/DDBJ databases">
        <authorList>
            <person name="Corre E."/>
            <person name="Pelletier E."/>
            <person name="Niang G."/>
            <person name="Scheremetjew M."/>
            <person name="Finn R."/>
            <person name="Kale V."/>
            <person name="Holt S."/>
            <person name="Cochrane G."/>
            <person name="Meng A."/>
            <person name="Brown T."/>
            <person name="Cohen L."/>
        </authorList>
    </citation>
    <scope>NUCLEOTIDE SEQUENCE</scope>
    <source>
        <strain evidence="3">CCMP127</strain>
    </source>
</reference>
<feature type="signal peptide" evidence="2">
    <location>
        <begin position="1"/>
        <end position="22"/>
    </location>
</feature>
<dbReference type="Pfam" id="PF25192">
    <property type="entry name" value="DiatomPyrShell"/>
    <property type="match status" value="2"/>
</dbReference>
<evidence type="ECO:0000256" key="2">
    <source>
        <dbReference type="SAM" id="SignalP"/>
    </source>
</evidence>
<protein>
    <submittedName>
        <fullName evidence="3">Uncharacterized protein</fullName>
    </submittedName>
</protein>
<dbReference type="InterPro" id="IPR057491">
    <property type="entry name" value="DiatomPyrShell"/>
</dbReference>
<accession>A0A7S3P8U9</accession>
<feature type="compositionally biased region" description="Polar residues" evidence="1">
    <location>
        <begin position="312"/>
        <end position="326"/>
    </location>
</feature>
<name>A0A7S3P8U9_9STRA</name>
<dbReference type="EMBL" id="HBIM01013438">
    <property type="protein sequence ID" value="CAE0413630.1"/>
    <property type="molecule type" value="Transcribed_RNA"/>
</dbReference>
<sequence>MTRMNLTALFLFGSGSLSAVSAWMPQTNYGVVAERPGVNIAPNFPISTTNNWSPRQQSDRWGISYNDRSNSMYHRERSEKYVSGNAREYFPTDAMAPATEISLQSTDGRPLEADVEVFDGPDNTPVRFKVYSENGRTTPVRAIVGMYSNSWDTRRDPTVSVRNTGTLEFPLLARVLPTDANRPTVPRHGNAAAEIHGDSLRTWTLDPGYRSYGSAAVVTLSSPNGTPVQADVQLWGVSNRVLQKIRIHQQDGLQYPTSIVVDTSLASVIAVKNIGPMTFPIRATVEPYYYDEGRRSRRYDSYDDRSFDTRSPGLNYSRLRNSPSAYASSPRRLRDSSSSASASSFYSPGVDYSNGRNRDYAGFSSDYVPAGM</sequence>
<evidence type="ECO:0000256" key="1">
    <source>
        <dbReference type="SAM" id="MobiDB-lite"/>
    </source>
</evidence>
<proteinExistence type="predicted"/>
<gene>
    <name evidence="3" type="ORF">ACOF00016_LOCUS10882</name>
</gene>
<organism evidence="3">
    <name type="scientific">Amphora coffeiformis</name>
    <dbReference type="NCBI Taxonomy" id="265554"/>
    <lineage>
        <taxon>Eukaryota</taxon>
        <taxon>Sar</taxon>
        <taxon>Stramenopiles</taxon>
        <taxon>Ochrophyta</taxon>
        <taxon>Bacillariophyta</taxon>
        <taxon>Bacillariophyceae</taxon>
        <taxon>Bacillariophycidae</taxon>
        <taxon>Thalassiophysales</taxon>
        <taxon>Catenulaceae</taxon>
        <taxon>Amphora</taxon>
    </lineage>
</organism>
<dbReference type="AlphaFoldDB" id="A0A7S3P8U9"/>
<feature type="compositionally biased region" description="Low complexity" evidence="1">
    <location>
        <begin position="336"/>
        <end position="347"/>
    </location>
</feature>
<keyword evidence="2" id="KW-0732">Signal</keyword>
<feature type="chain" id="PRO_5030842818" evidence="2">
    <location>
        <begin position="23"/>
        <end position="372"/>
    </location>
</feature>
<feature type="region of interest" description="Disordered" evidence="1">
    <location>
        <begin position="300"/>
        <end position="348"/>
    </location>
</feature>